<proteinExistence type="predicted"/>
<evidence type="ECO:0000313" key="1">
    <source>
        <dbReference type="EMBL" id="SDL50076.1"/>
    </source>
</evidence>
<protein>
    <recommendedName>
        <fullName evidence="3">DUF4280 domain-containing protein</fullName>
    </recommendedName>
</protein>
<evidence type="ECO:0000313" key="2">
    <source>
        <dbReference type="Proteomes" id="UP000214880"/>
    </source>
</evidence>
<dbReference type="EMBL" id="FNHB01000001">
    <property type="protein sequence ID" value="SDL50076.1"/>
    <property type="molecule type" value="Genomic_DNA"/>
</dbReference>
<dbReference type="STRING" id="146817.SAMN04488502_10162"/>
<keyword evidence="2" id="KW-1185">Reference proteome</keyword>
<dbReference type="AlphaFoldDB" id="A0A1G9KKD8"/>
<dbReference type="InterPro" id="IPR025460">
    <property type="entry name" value="DUF4280"/>
</dbReference>
<reference evidence="1 2" key="1">
    <citation type="submission" date="2016-10" db="EMBL/GenBank/DDBJ databases">
        <authorList>
            <person name="de Groot N.N."/>
        </authorList>
    </citation>
    <scope>NUCLEOTIDE SEQUENCE [LARGE SCALE GENOMIC DNA]</scope>
    <source>
        <strain evidence="1 2">DSM 1736</strain>
    </source>
</reference>
<name>A0A1G9KKD8_9FIRM</name>
<dbReference type="Pfam" id="PF14107">
    <property type="entry name" value="DUF4280"/>
    <property type="match status" value="1"/>
</dbReference>
<evidence type="ECO:0008006" key="3">
    <source>
        <dbReference type="Google" id="ProtNLM"/>
    </source>
</evidence>
<accession>A0A1G9KKD8</accession>
<dbReference type="Proteomes" id="UP000214880">
    <property type="component" value="Unassembled WGS sequence"/>
</dbReference>
<organism evidence="1 2">
    <name type="scientific">Dendrosporobacter quercicolus</name>
    <dbReference type="NCBI Taxonomy" id="146817"/>
    <lineage>
        <taxon>Bacteria</taxon>
        <taxon>Bacillati</taxon>
        <taxon>Bacillota</taxon>
        <taxon>Negativicutes</taxon>
        <taxon>Selenomonadales</taxon>
        <taxon>Sporomusaceae</taxon>
        <taxon>Dendrosporobacter</taxon>
    </lineage>
</organism>
<dbReference type="RefSeq" id="WP_245697970.1">
    <property type="nucleotide sequence ID" value="NZ_FNHB01000001.1"/>
</dbReference>
<sequence length="142" mass="14813">MSTTASGPAYTPRGTKCKCSKGSSPNILNLPEDHGVAYTPGMEPLLNANDHVPGRHILKFGFCAAMRLPCAPVTPLAWINVNKKHILEGAPALTEQSKLTCVKGGVISIIPVNAGSAQIGERNQADGDKVETIASAVEAVNP</sequence>
<gene>
    <name evidence="1" type="ORF">SAMN04488502_10162</name>
</gene>